<reference evidence="2 3" key="1">
    <citation type="submission" date="2012-02" db="EMBL/GenBank/DDBJ databases">
        <title>Whole genome shotgun sequence of Gordonia terrae NBRC 100016.</title>
        <authorList>
            <person name="Takarada H."/>
            <person name="Hosoyama A."/>
            <person name="Tsuchikane K."/>
            <person name="Katsumata H."/>
            <person name="Yamazaki S."/>
            <person name="Fujita N."/>
        </authorList>
    </citation>
    <scope>NUCLEOTIDE SEQUENCE [LARGE SCALE GENOMIC DNA]</scope>
    <source>
        <strain evidence="2 3">NBRC 100016</strain>
    </source>
</reference>
<accession>A0ABQ0HC18</accession>
<gene>
    <name evidence="2" type="ORF">GOTRE_040_00150</name>
</gene>
<name>A0ABQ0HC18_9ACTN</name>
<protein>
    <recommendedName>
        <fullName evidence="4">ATPase</fullName>
    </recommendedName>
</protein>
<organism evidence="2 3">
    <name type="scientific">Gordonia terrae NBRC 100016</name>
    <dbReference type="NCBI Taxonomy" id="1089454"/>
    <lineage>
        <taxon>Bacteria</taxon>
        <taxon>Bacillati</taxon>
        <taxon>Actinomycetota</taxon>
        <taxon>Actinomycetes</taxon>
        <taxon>Mycobacteriales</taxon>
        <taxon>Gordoniaceae</taxon>
        <taxon>Gordonia</taxon>
    </lineage>
</organism>
<evidence type="ECO:0000256" key="1">
    <source>
        <dbReference type="SAM" id="MobiDB-lite"/>
    </source>
</evidence>
<evidence type="ECO:0008006" key="4">
    <source>
        <dbReference type="Google" id="ProtNLM"/>
    </source>
</evidence>
<dbReference type="Proteomes" id="UP000004881">
    <property type="component" value="Unassembled WGS sequence"/>
</dbReference>
<keyword evidence="3" id="KW-1185">Reference proteome</keyword>
<comment type="caution">
    <text evidence="2">The sequence shown here is derived from an EMBL/GenBank/DDBJ whole genome shotgun (WGS) entry which is preliminary data.</text>
</comment>
<sequence>MSGAGACAPRASKGSPDPAPGPPEWVIIHLMADRGEHTSSRPPERQRIKKLAQAALNADVTVEQLEGILADMGETLDGLGPTMDGLNSTIAKLDSTLVRLSGTLDQVDATVDRMSDVVGRLERVVGRVETLVGIGEAALRPLGALESAGRSVVARLGWH</sequence>
<proteinExistence type="predicted"/>
<feature type="region of interest" description="Disordered" evidence="1">
    <location>
        <begin position="1"/>
        <end position="24"/>
    </location>
</feature>
<dbReference type="EMBL" id="BAFD01000040">
    <property type="protein sequence ID" value="GAB43440.1"/>
    <property type="molecule type" value="Genomic_DNA"/>
</dbReference>
<dbReference type="Gene3D" id="1.20.5.340">
    <property type="match status" value="1"/>
</dbReference>
<evidence type="ECO:0000313" key="3">
    <source>
        <dbReference type="Proteomes" id="UP000004881"/>
    </source>
</evidence>
<evidence type="ECO:0000313" key="2">
    <source>
        <dbReference type="EMBL" id="GAB43440.1"/>
    </source>
</evidence>